<dbReference type="RefSeq" id="WP_104480632.1">
    <property type="nucleotide sequence ID" value="NZ_CP154825.1"/>
</dbReference>
<dbReference type="GO" id="GO:0005506">
    <property type="term" value="F:iron ion binding"/>
    <property type="evidence" value="ECO:0007669"/>
    <property type="project" value="InterPro"/>
</dbReference>
<evidence type="ECO:0000313" key="8">
    <source>
        <dbReference type="EMBL" id="PPK66157.1"/>
    </source>
</evidence>
<dbReference type="PRINTS" id="PR00385">
    <property type="entry name" value="P450"/>
</dbReference>
<dbReference type="AlphaFoldDB" id="A0A2S6GLR2"/>
<name>A0A2S6GLR2_9PSEU</name>
<dbReference type="EMBL" id="PTIX01000011">
    <property type="protein sequence ID" value="PPK66157.1"/>
    <property type="molecule type" value="Genomic_DNA"/>
</dbReference>
<dbReference type="PRINTS" id="PR00359">
    <property type="entry name" value="BP450"/>
</dbReference>
<evidence type="ECO:0000256" key="6">
    <source>
        <dbReference type="ARBA" id="ARBA00023033"/>
    </source>
</evidence>
<dbReference type="Proteomes" id="UP000239203">
    <property type="component" value="Unassembled WGS sequence"/>
</dbReference>
<evidence type="ECO:0000256" key="3">
    <source>
        <dbReference type="ARBA" id="ARBA00022723"/>
    </source>
</evidence>
<keyword evidence="3 7" id="KW-0479">Metal-binding</keyword>
<dbReference type="InterPro" id="IPR001128">
    <property type="entry name" value="Cyt_P450"/>
</dbReference>
<dbReference type="InterPro" id="IPR036396">
    <property type="entry name" value="Cyt_P450_sf"/>
</dbReference>
<evidence type="ECO:0000313" key="9">
    <source>
        <dbReference type="Proteomes" id="UP000239203"/>
    </source>
</evidence>
<reference evidence="8 9" key="1">
    <citation type="submission" date="2018-02" db="EMBL/GenBank/DDBJ databases">
        <title>Genomic Encyclopedia of Archaeal and Bacterial Type Strains, Phase II (KMG-II): from individual species to whole genera.</title>
        <authorList>
            <person name="Goeker M."/>
        </authorList>
    </citation>
    <scope>NUCLEOTIDE SEQUENCE [LARGE SCALE GENOMIC DNA]</scope>
    <source>
        <strain evidence="8 9">YU 961-1</strain>
    </source>
</reference>
<dbReference type="CDD" id="cd11030">
    <property type="entry name" value="CYP105-like"/>
    <property type="match status" value="1"/>
</dbReference>
<dbReference type="FunFam" id="1.10.630.10:FF:000018">
    <property type="entry name" value="Cytochrome P450 monooxygenase"/>
    <property type="match status" value="1"/>
</dbReference>
<keyword evidence="5 7" id="KW-0408">Iron</keyword>
<sequence length="401" mass="43909">MSADRADTAGVVAGLPEFPTARACPFSEPGGYAELRREGPLTRARLYDGRVVWVVTGYDEGRAVLGDHQVFSSKRADPRFPATAPRFESARKIKNFLGLDPPEHTRQRRMVIARFTHRRVSDLRPEIVSIVDDLVDRLLADGPVADLLPRYALPVPSRVICLLLGVPYADHDHFERQSRLIVDGDSTLEQSGAAFRAIREYLEDLIRLRRRQPLDTLLDALIADYLDEGALPVDELAEIALLLLVAGHETTANAITLGVLTLIARPELRAAPPADLIEELLRVLSIADGPGRFATRDTELAGVPIAEGDGVVLGLAAMNRDASVFPDPGSIDPARASRRHLAFGFGIHQCLGQHLARTELEISLGRLFARIPDLRLAVAEDELRLKHPAGLHGLAALPVTW</sequence>
<organism evidence="8 9">
    <name type="scientific">Actinokineospora auranticolor</name>
    <dbReference type="NCBI Taxonomy" id="155976"/>
    <lineage>
        <taxon>Bacteria</taxon>
        <taxon>Bacillati</taxon>
        <taxon>Actinomycetota</taxon>
        <taxon>Actinomycetes</taxon>
        <taxon>Pseudonocardiales</taxon>
        <taxon>Pseudonocardiaceae</taxon>
        <taxon>Actinokineospora</taxon>
    </lineage>
</organism>
<dbReference type="OrthoDB" id="502624at2"/>
<proteinExistence type="inferred from homology"/>
<protein>
    <submittedName>
        <fullName evidence="8">Pentalenic acid synthase</fullName>
    </submittedName>
</protein>
<evidence type="ECO:0000256" key="7">
    <source>
        <dbReference type="RuleBase" id="RU000461"/>
    </source>
</evidence>
<evidence type="ECO:0000256" key="4">
    <source>
        <dbReference type="ARBA" id="ARBA00023002"/>
    </source>
</evidence>
<accession>A0A2S6GLR2</accession>
<dbReference type="Gene3D" id="1.10.630.10">
    <property type="entry name" value="Cytochrome P450"/>
    <property type="match status" value="1"/>
</dbReference>
<keyword evidence="2 7" id="KW-0349">Heme</keyword>
<dbReference type="InterPro" id="IPR002397">
    <property type="entry name" value="Cyt_P450_B"/>
</dbReference>
<evidence type="ECO:0000256" key="1">
    <source>
        <dbReference type="ARBA" id="ARBA00010617"/>
    </source>
</evidence>
<dbReference type="Pfam" id="PF00067">
    <property type="entry name" value="p450"/>
    <property type="match status" value="2"/>
</dbReference>
<comment type="caution">
    <text evidence="8">The sequence shown here is derived from an EMBL/GenBank/DDBJ whole genome shotgun (WGS) entry which is preliminary data.</text>
</comment>
<evidence type="ECO:0000256" key="2">
    <source>
        <dbReference type="ARBA" id="ARBA00022617"/>
    </source>
</evidence>
<dbReference type="PANTHER" id="PTHR46696:SF1">
    <property type="entry name" value="CYTOCHROME P450 YJIB-RELATED"/>
    <property type="match status" value="1"/>
</dbReference>
<dbReference type="GO" id="GO:0016705">
    <property type="term" value="F:oxidoreductase activity, acting on paired donors, with incorporation or reduction of molecular oxygen"/>
    <property type="evidence" value="ECO:0007669"/>
    <property type="project" value="InterPro"/>
</dbReference>
<evidence type="ECO:0000256" key="5">
    <source>
        <dbReference type="ARBA" id="ARBA00023004"/>
    </source>
</evidence>
<keyword evidence="6 7" id="KW-0503">Monooxygenase</keyword>
<dbReference type="InterPro" id="IPR017972">
    <property type="entry name" value="Cyt_P450_CS"/>
</dbReference>
<dbReference type="PANTHER" id="PTHR46696">
    <property type="entry name" value="P450, PUTATIVE (EUROFUNG)-RELATED"/>
    <property type="match status" value="1"/>
</dbReference>
<keyword evidence="9" id="KW-1185">Reference proteome</keyword>
<gene>
    <name evidence="8" type="ORF">CLV40_111121</name>
</gene>
<comment type="similarity">
    <text evidence="1 7">Belongs to the cytochrome P450 family.</text>
</comment>
<dbReference type="PROSITE" id="PS00086">
    <property type="entry name" value="CYTOCHROME_P450"/>
    <property type="match status" value="1"/>
</dbReference>
<keyword evidence="4 7" id="KW-0560">Oxidoreductase</keyword>
<dbReference type="SUPFAM" id="SSF48264">
    <property type="entry name" value="Cytochrome P450"/>
    <property type="match status" value="1"/>
</dbReference>
<dbReference type="GO" id="GO:0020037">
    <property type="term" value="F:heme binding"/>
    <property type="evidence" value="ECO:0007669"/>
    <property type="project" value="InterPro"/>
</dbReference>
<dbReference type="GO" id="GO:0004497">
    <property type="term" value="F:monooxygenase activity"/>
    <property type="evidence" value="ECO:0007669"/>
    <property type="project" value="UniProtKB-KW"/>
</dbReference>